<dbReference type="SUPFAM" id="SSF103473">
    <property type="entry name" value="MFS general substrate transporter"/>
    <property type="match status" value="1"/>
</dbReference>
<dbReference type="InterPro" id="IPR052714">
    <property type="entry name" value="MFS_Exporter"/>
</dbReference>
<accession>A0A0W8IKD2</accession>
<evidence type="ECO:0000256" key="4">
    <source>
        <dbReference type="ARBA" id="ARBA00023136"/>
    </source>
</evidence>
<dbReference type="InterPro" id="IPR020846">
    <property type="entry name" value="MFS_dom"/>
</dbReference>
<dbReference type="EMBL" id="LQBM01000001">
    <property type="protein sequence ID" value="KUG60462.1"/>
    <property type="molecule type" value="Genomic_DNA"/>
</dbReference>
<feature type="transmembrane region" description="Helical" evidence="6">
    <location>
        <begin position="110"/>
        <end position="135"/>
    </location>
</feature>
<protein>
    <recommendedName>
        <fullName evidence="7">Major facilitator superfamily (MFS) profile domain-containing protein</fullName>
    </recommendedName>
</protein>
<reference evidence="9" key="1">
    <citation type="submission" date="2015-12" db="EMBL/GenBank/DDBJ databases">
        <authorList>
            <person name="Nair G.R."/>
            <person name="Kaur G."/>
            <person name="Mayilraj S."/>
        </authorList>
    </citation>
    <scope>NUCLEOTIDE SEQUENCE [LARGE SCALE GENOMIC DNA]</scope>
    <source>
        <strain evidence="9">CD08_7</strain>
    </source>
</reference>
<feature type="domain" description="Major facilitator superfamily (MFS) profile" evidence="7">
    <location>
        <begin position="20"/>
        <end position="397"/>
    </location>
</feature>
<name>A0A0W8IKD2_9MICC</name>
<feature type="transmembrane region" description="Helical" evidence="6">
    <location>
        <begin position="86"/>
        <end position="104"/>
    </location>
</feature>
<organism evidence="8 9">
    <name type="scientific">Nesterenkonia jeotgali</name>
    <dbReference type="NCBI Taxonomy" id="317018"/>
    <lineage>
        <taxon>Bacteria</taxon>
        <taxon>Bacillati</taxon>
        <taxon>Actinomycetota</taxon>
        <taxon>Actinomycetes</taxon>
        <taxon>Micrococcales</taxon>
        <taxon>Micrococcaceae</taxon>
        <taxon>Nesterenkonia</taxon>
    </lineage>
</organism>
<dbReference type="InterPro" id="IPR036259">
    <property type="entry name" value="MFS_trans_sf"/>
</dbReference>
<feature type="transmembrane region" description="Helical" evidence="6">
    <location>
        <begin position="172"/>
        <end position="193"/>
    </location>
</feature>
<evidence type="ECO:0000313" key="8">
    <source>
        <dbReference type="EMBL" id="KUG60462.1"/>
    </source>
</evidence>
<dbReference type="STRING" id="317018.AVL63_08795"/>
<dbReference type="Gene3D" id="1.20.1250.20">
    <property type="entry name" value="MFS general substrate transporter like domains"/>
    <property type="match status" value="1"/>
</dbReference>
<comment type="caution">
    <text evidence="8">The sequence shown here is derived from an EMBL/GenBank/DDBJ whole genome shotgun (WGS) entry which is preliminary data.</text>
</comment>
<feature type="transmembrane region" description="Helical" evidence="6">
    <location>
        <begin position="221"/>
        <end position="242"/>
    </location>
</feature>
<feature type="transmembrane region" description="Helical" evidence="6">
    <location>
        <begin position="254"/>
        <end position="273"/>
    </location>
</feature>
<evidence type="ECO:0000256" key="6">
    <source>
        <dbReference type="SAM" id="Phobius"/>
    </source>
</evidence>
<dbReference type="InterPro" id="IPR011701">
    <property type="entry name" value="MFS"/>
</dbReference>
<dbReference type="OrthoDB" id="9814001at2"/>
<feature type="region of interest" description="Disordered" evidence="5">
    <location>
        <begin position="405"/>
        <end position="426"/>
    </location>
</feature>
<comment type="subcellular location">
    <subcellularLocation>
        <location evidence="1">Cell membrane</location>
        <topology evidence="1">Multi-pass membrane protein</topology>
    </subcellularLocation>
</comment>
<dbReference type="GO" id="GO:0022857">
    <property type="term" value="F:transmembrane transporter activity"/>
    <property type="evidence" value="ECO:0007669"/>
    <property type="project" value="InterPro"/>
</dbReference>
<dbReference type="RefSeq" id="WP_058887447.1">
    <property type="nucleotide sequence ID" value="NZ_LQBM01000001.1"/>
</dbReference>
<dbReference type="GO" id="GO:0005886">
    <property type="term" value="C:plasma membrane"/>
    <property type="evidence" value="ECO:0007669"/>
    <property type="project" value="UniProtKB-SubCell"/>
</dbReference>
<feature type="transmembrane region" description="Helical" evidence="6">
    <location>
        <begin position="285"/>
        <end position="303"/>
    </location>
</feature>
<evidence type="ECO:0000256" key="5">
    <source>
        <dbReference type="SAM" id="MobiDB-lite"/>
    </source>
</evidence>
<dbReference type="Pfam" id="PF07690">
    <property type="entry name" value="MFS_1"/>
    <property type="match status" value="1"/>
</dbReference>
<proteinExistence type="predicted"/>
<evidence type="ECO:0000256" key="1">
    <source>
        <dbReference type="ARBA" id="ARBA00004651"/>
    </source>
</evidence>
<evidence type="ECO:0000256" key="3">
    <source>
        <dbReference type="ARBA" id="ARBA00022989"/>
    </source>
</evidence>
<keyword evidence="9" id="KW-1185">Reference proteome</keyword>
<evidence type="ECO:0000256" key="2">
    <source>
        <dbReference type="ARBA" id="ARBA00022692"/>
    </source>
</evidence>
<feature type="transmembrane region" description="Helical" evidence="6">
    <location>
        <begin position="55"/>
        <end position="74"/>
    </location>
</feature>
<dbReference type="CDD" id="cd17489">
    <property type="entry name" value="MFS_YfcJ_like"/>
    <property type="match status" value="1"/>
</dbReference>
<evidence type="ECO:0000313" key="9">
    <source>
        <dbReference type="Proteomes" id="UP000054023"/>
    </source>
</evidence>
<feature type="transmembrane region" description="Helical" evidence="6">
    <location>
        <begin position="147"/>
        <end position="166"/>
    </location>
</feature>
<dbReference type="PANTHER" id="PTHR23531">
    <property type="entry name" value="QUINOLENE RESISTANCE PROTEIN NORA"/>
    <property type="match status" value="1"/>
</dbReference>
<keyword evidence="3 6" id="KW-1133">Transmembrane helix</keyword>
<gene>
    <name evidence="8" type="ORF">AVL63_08795</name>
</gene>
<feature type="transmembrane region" description="Helical" evidence="6">
    <location>
        <begin position="373"/>
        <end position="392"/>
    </location>
</feature>
<dbReference type="Proteomes" id="UP000054023">
    <property type="component" value="Unassembled WGS sequence"/>
</dbReference>
<evidence type="ECO:0000259" key="7">
    <source>
        <dbReference type="PROSITE" id="PS50850"/>
    </source>
</evidence>
<dbReference type="PROSITE" id="PS50850">
    <property type="entry name" value="MFS"/>
    <property type="match status" value="1"/>
</dbReference>
<feature type="transmembrane region" description="Helical" evidence="6">
    <location>
        <begin position="342"/>
        <end position="361"/>
    </location>
</feature>
<feature type="transmembrane region" description="Helical" evidence="6">
    <location>
        <begin position="20"/>
        <end position="43"/>
    </location>
</feature>
<dbReference type="PANTHER" id="PTHR23531:SF1">
    <property type="entry name" value="QUINOLENE RESISTANCE PROTEIN NORA"/>
    <property type="match status" value="1"/>
</dbReference>
<dbReference type="AlphaFoldDB" id="A0A0W8IKD2"/>
<keyword evidence="2 6" id="KW-0812">Transmembrane</keyword>
<sequence length="426" mass="45818">MILPKKSAAAPKEPLFTRDFLLAILINLFLAIVFFVLVTGLAVYAAEEFSAGETAAGFAASAFVVGALAARTFAGKYVNFLGRRRTVLACLVVYVLAGLAYLVVDSYEMLIALRAVHGISFGFGQTALNAGVFAMIPHTRRGEGAGYYLLANSLPPAIGPLAAIQLTQRYDFWAMFVAVTIVSVIALIFSLFLRLPEDKPWRMSLREKLTLRPRDIIEPRAFKISLVAMLLGIGFASVMTFLNGYARSLDMVDAASIFFVIYAGAVLVSRLFMGKIQDRFGDNAAVYPAVIFYIIAMGLLAWAPNQSVLLTAGVLAGFGFGSLLPVLQAIIASDLPAHRTSIGISTFFIMLDAGFGFSPLLLGPLVSFADYRFMYAMCAGVVVVSLVLYWLVHGRHDVHQGVARRIPRSGTRGKDDGGAGSSALAG</sequence>
<keyword evidence="4 6" id="KW-0472">Membrane</keyword>
<feature type="transmembrane region" description="Helical" evidence="6">
    <location>
        <begin position="309"/>
        <end position="330"/>
    </location>
</feature>